<protein>
    <submittedName>
        <fullName evidence="1">Uncharacterized protein</fullName>
    </submittedName>
</protein>
<gene>
    <name evidence="1" type="ORF">PAHAL_2G015200</name>
</gene>
<proteinExistence type="predicted"/>
<name>A0A2S3GVA2_9POAL</name>
<dbReference type="EMBL" id="CM008047">
    <property type="protein sequence ID" value="PAN09340.1"/>
    <property type="molecule type" value="Genomic_DNA"/>
</dbReference>
<dbReference type="PANTHER" id="PTHR33377">
    <property type="entry name" value="OS10G0134700 PROTEIN-RELATED"/>
    <property type="match status" value="1"/>
</dbReference>
<evidence type="ECO:0000313" key="1">
    <source>
        <dbReference type="EMBL" id="PAN09340.1"/>
    </source>
</evidence>
<dbReference type="Proteomes" id="UP000243499">
    <property type="component" value="Chromosome 2"/>
</dbReference>
<dbReference type="PANTHER" id="PTHR33377:SF26">
    <property type="match status" value="1"/>
</dbReference>
<dbReference type="Gramene" id="PAN09340">
    <property type="protein sequence ID" value="PAN09340"/>
    <property type="gene ID" value="PAHAL_2G015200"/>
</dbReference>
<organism evidence="1">
    <name type="scientific">Panicum hallii</name>
    <dbReference type="NCBI Taxonomy" id="206008"/>
    <lineage>
        <taxon>Eukaryota</taxon>
        <taxon>Viridiplantae</taxon>
        <taxon>Streptophyta</taxon>
        <taxon>Embryophyta</taxon>
        <taxon>Tracheophyta</taxon>
        <taxon>Spermatophyta</taxon>
        <taxon>Magnoliopsida</taxon>
        <taxon>Liliopsida</taxon>
        <taxon>Poales</taxon>
        <taxon>Poaceae</taxon>
        <taxon>PACMAD clade</taxon>
        <taxon>Panicoideae</taxon>
        <taxon>Panicodae</taxon>
        <taxon>Paniceae</taxon>
        <taxon>Panicinae</taxon>
        <taxon>Panicum</taxon>
        <taxon>Panicum sect. Panicum</taxon>
    </lineage>
</organism>
<dbReference type="InterPro" id="IPR013181">
    <property type="entry name" value="DUF1719"/>
</dbReference>
<dbReference type="Pfam" id="PF08224">
    <property type="entry name" value="DUF1719"/>
    <property type="match status" value="1"/>
</dbReference>
<dbReference type="AlphaFoldDB" id="A0A2S3GVA2"/>
<reference evidence="1" key="1">
    <citation type="submission" date="2018-04" db="EMBL/GenBank/DDBJ databases">
        <title>WGS assembly of Panicum hallii.</title>
        <authorList>
            <person name="Lovell J."/>
            <person name="Jenkins J."/>
            <person name="Lowry D."/>
            <person name="Mamidi S."/>
            <person name="Sreedasyam A."/>
            <person name="Weng X."/>
            <person name="Barry K."/>
            <person name="Bonette J."/>
            <person name="Campitelli B."/>
            <person name="Daum C."/>
            <person name="Gordon S."/>
            <person name="Gould B."/>
            <person name="Lipzen A."/>
            <person name="Macqueen A."/>
            <person name="Palacio-Mejia J."/>
            <person name="Plott C."/>
            <person name="Shakirov E."/>
            <person name="Shu S."/>
            <person name="Yoshinaga Y."/>
            <person name="Zane M."/>
            <person name="Rokhsar D."/>
            <person name="Grimwood J."/>
            <person name="Schmutz J."/>
            <person name="Juenger T."/>
        </authorList>
    </citation>
    <scope>NUCLEOTIDE SEQUENCE [LARGE SCALE GENOMIC DNA]</scope>
    <source>
        <strain evidence="1">FIL2</strain>
    </source>
</reference>
<sequence>MAEIVASTLAQEGVSRVSSFISTKLDDRASRAHTVARLEMALSRLEFVLEWSRKQPITYVSLIRRWGMFRCAYNEGVDLLNKHKLPALETHAEIGQVVVTSSSFLQRIIASAANFSFSSLSGLNKQCLSSSVVQIFESYANSAGEFLADVESACPLRRGTFFRYPFVRQLLQGKYLRYERVKRSQNLNLDIWPVILEGRGVEALLRYEYFDTERRDKSFTLGVALRLSESTDIVGTAIDCLRSSASLLNLAAQDAVTGELTLLSNLQDISDSYAPPWVGFEYCYALFTNFFRPDPLCCQGNGHGPSVKSTMSSELSHLFKEQTFYFVLSCYVPALEYSLPSAFDQAGRNVMTDRTPLKLDVTFAPHQSMHDSFVTEAMGSKQEERFPFGSIQDTVYMTRSRSVDCLICRSEVNNYKVSWFSKHGCAAIKVEKPGTGMVAVPKASGRYNTQSAAKRKR</sequence>
<dbReference type="SMART" id="SM01157">
    <property type="entry name" value="DUF1719"/>
    <property type="match status" value="1"/>
</dbReference>
<accession>A0A2S3GVA2</accession>